<gene>
    <name evidence="1" type="ORF">LIER_09384</name>
</gene>
<dbReference type="AlphaFoldDB" id="A0AAV3PJD0"/>
<evidence type="ECO:0000313" key="1">
    <source>
        <dbReference type="EMBL" id="GAA0150440.1"/>
    </source>
</evidence>
<keyword evidence="2" id="KW-1185">Reference proteome</keyword>
<evidence type="ECO:0000313" key="2">
    <source>
        <dbReference type="Proteomes" id="UP001454036"/>
    </source>
</evidence>
<protein>
    <submittedName>
        <fullName evidence="1">Uncharacterized protein</fullName>
    </submittedName>
</protein>
<dbReference type="PANTHER" id="PTHR48475:SF1">
    <property type="entry name" value="RNASE H TYPE-1 DOMAIN-CONTAINING PROTEIN"/>
    <property type="match status" value="1"/>
</dbReference>
<sequence>MEEALWAYRTTYRTPTQSTLYELVYGIEVVLPLEVQIRSLRVAVNEGITQEEATKLQLQDPTSVLSSWRYVLVVRRPIHTQRKNAKMVPKCDGPYVVQEAYTSGSYLLADQKGQKVGPINGRYLKLYYP</sequence>
<organism evidence="1 2">
    <name type="scientific">Lithospermum erythrorhizon</name>
    <name type="common">Purple gromwell</name>
    <name type="synonym">Lithospermum officinale var. erythrorhizon</name>
    <dbReference type="NCBI Taxonomy" id="34254"/>
    <lineage>
        <taxon>Eukaryota</taxon>
        <taxon>Viridiplantae</taxon>
        <taxon>Streptophyta</taxon>
        <taxon>Embryophyta</taxon>
        <taxon>Tracheophyta</taxon>
        <taxon>Spermatophyta</taxon>
        <taxon>Magnoliopsida</taxon>
        <taxon>eudicotyledons</taxon>
        <taxon>Gunneridae</taxon>
        <taxon>Pentapetalae</taxon>
        <taxon>asterids</taxon>
        <taxon>lamiids</taxon>
        <taxon>Boraginales</taxon>
        <taxon>Boraginaceae</taxon>
        <taxon>Boraginoideae</taxon>
        <taxon>Lithospermeae</taxon>
        <taxon>Lithospermum</taxon>
    </lineage>
</organism>
<reference evidence="1 2" key="1">
    <citation type="submission" date="2024-01" db="EMBL/GenBank/DDBJ databases">
        <title>The complete chloroplast genome sequence of Lithospermum erythrorhizon: insights into the phylogenetic relationship among Boraginaceae species and the maternal lineages of purple gromwells.</title>
        <authorList>
            <person name="Okada T."/>
            <person name="Watanabe K."/>
        </authorList>
    </citation>
    <scope>NUCLEOTIDE SEQUENCE [LARGE SCALE GENOMIC DNA]</scope>
</reference>
<dbReference type="GO" id="GO:0003676">
    <property type="term" value="F:nucleic acid binding"/>
    <property type="evidence" value="ECO:0007669"/>
    <property type="project" value="InterPro"/>
</dbReference>
<name>A0AAV3PJD0_LITER</name>
<dbReference type="Gene3D" id="3.30.420.10">
    <property type="entry name" value="Ribonuclease H-like superfamily/Ribonuclease H"/>
    <property type="match status" value="1"/>
</dbReference>
<dbReference type="Proteomes" id="UP001454036">
    <property type="component" value="Unassembled WGS sequence"/>
</dbReference>
<dbReference type="InterPro" id="IPR036397">
    <property type="entry name" value="RNaseH_sf"/>
</dbReference>
<proteinExistence type="predicted"/>
<dbReference type="PANTHER" id="PTHR48475">
    <property type="entry name" value="RIBONUCLEASE H"/>
    <property type="match status" value="1"/>
</dbReference>
<comment type="caution">
    <text evidence="1">The sequence shown here is derived from an EMBL/GenBank/DDBJ whole genome shotgun (WGS) entry which is preliminary data.</text>
</comment>
<accession>A0AAV3PJD0</accession>
<dbReference type="EMBL" id="BAABME010001592">
    <property type="protein sequence ID" value="GAA0150440.1"/>
    <property type="molecule type" value="Genomic_DNA"/>
</dbReference>